<keyword evidence="7 10" id="KW-0472">Membrane</keyword>
<dbReference type="Pfam" id="PF21177">
    <property type="entry name" value="LIF-R_Ig-like"/>
    <property type="match status" value="1"/>
</dbReference>
<dbReference type="PROSITE" id="PS50853">
    <property type="entry name" value="FN3"/>
    <property type="match status" value="1"/>
</dbReference>
<proteinExistence type="inferred from homology"/>
<keyword evidence="6 10" id="KW-1133">Transmembrane helix</keyword>
<evidence type="ECO:0000256" key="5">
    <source>
        <dbReference type="ARBA" id="ARBA00022737"/>
    </source>
</evidence>
<feature type="signal peptide" evidence="11">
    <location>
        <begin position="1"/>
        <end position="18"/>
    </location>
</feature>
<feature type="domain" description="Fibronectin type-III" evidence="12">
    <location>
        <begin position="396"/>
        <end position="490"/>
    </location>
</feature>
<dbReference type="Proteomes" id="UP000316079">
    <property type="component" value="Unassembled WGS sequence"/>
</dbReference>
<dbReference type="SUPFAM" id="SSF49265">
    <property type="entry name" value="Fibronectin type III"/>
    <property type="match status" value="3"/>
</dbReference>
<evidence type="ECO:0000256" key="3">
    <source>
        <dbReference type="ARBA" id="ARBA00022692"/>
    </source>
</evidence>
<evidence type="ECO:0000259" key="12">
    <source>
        <dbReference type="PROSITE" id="PS50853"/>
    </source>
</evidence>
<protein>
    <recommendedName>
        <fullName evidence="12">Fibronectin type-III domain-containing protein</fullName>
    </recommendedName>
</protein>
<evidence type="ECO:0000313" key="14">
    <source>
        <dbReference type="Proteomes" id="UP000316079"/>
    </source>
</evidence>
<dbReference type="InterPro" id="IPR003961">
    <property type="entry name" value="FN3_dom"/>
</dbReference>
<accession>A0A553R6T5</accession>
<evidence type="ECO:0000256" key="9">
    <source>
        <dbReference type="ARBA" id="ARBA00023180"/>
    </source>
</evidence>
<comment type="similarity">
    <text evidence="2">Belongs to the type I cytokine receptor family. Type 2 subfamily.</text>
</comment>
<gene>
    <name evidence="13" type="ORF">DNTS_034130</name>
</gene>
<evidence type="ECO:0000256" key="7">
    <source>
        <dbReference type="ARBA" id="ARBA00023136"/>
    </source>
</evidence>
<dbReference type="GO" id="GO:0005886">
    <property type="term" value="C:plasma membrane"/>
    <property type="evidence" value="ECO:0007669"/>
    <property type="project" value="UniProtKB-ARBA"/>
</dbReference>
<dbReference type="Pfam" id="PF25552">
    <property type="entry name" value="LIFR_D4"/>
    <property type="match status" value="1"/>
</dbReference>
<keyword evidence="4 11" id="KW-0732">Signal</keyword>
<keyword evidence="3 10" id="KW-0812">Transmembrane</keyword>
<keyword evidence="5" id="KW-0677">Repeat</keyword>
<evidence type="ECO:0000313" key="13">
    <source>
        <dbReference type="EMBL" id="TRY97898.1"/>
    </source>
</evidence>
<keyword evidence="14" id="KW-1185">Reference proteome</keyword>
<dbReference type="InterPro" id="IPR013783">
    <property type="entry name" value="Ig-like_fold"/>
</dbReference>
<organism evidence="13 14">
    <name type="scientific">Danionella cerebrum</name>
    <dbReference type="NCBI Taxonomy" id="2873325"/>
    <lineage>
        <taxon>Eukaryota</taxon>
        <taxon>Metazoa</taxon>
        <taxon>Chordata</taxon>
        <taxon>Craniata</taxon>
        <taxon>Vertebrata</taxon>
        <taxon>Euteleostomi</taxon>
        <taxon>Actinopterygii</taxon>
        <taxon>Neopterygii</taxon>
        <taxon>Teleostei</taxon>
        <taxon>Ostariophysi</taxon>
        <taxon>Cypriniformes</taxon>
        <taxon>Danionidae</taxon>
        <taxon>Danioninae</taxon>
        <taxon>Danionella</taxon>
    </lineage>
</organism>
<sequence>MAVWLLFVLSSLIAQTKQDGDSLSIKDVKVYAEETDLYDNGAWVLHVSWKDENNDSKNASYDVEVLLSEQMKPIHIQNVHLNPDKTGLYLWKWTSPIPLQCTSLSVRLRRRDQHHISKWTTLYVHEGQDQITRGSFVYPQDHVFMVGSRVRFCCILESSNASLSNSSQFVLRISNRTYITAPINFHEPSDSTSDVHCDIKGSPSAGSSVFVGYPPDDQNLTCVTRDLSSTECHWSLGRKTYLHGPRKTNYSLNGRECEFNQCDQQILTKQVTKWTLIAKNPLGLKTLTDTADPMRRSKFIVESTEKIRNVAHARNVTLLWSWDITKYITTPLLCQVMLSGNIYNETFCDVGLASVMLTHLQPFNNYTAKVRCGSSEYFYKWGDWSEITAFSTKEDYPEAVDVWIRYSEHSTHILWKPLTVKQSHGIITGYELTLENNTDEKSLLIDIGANEQLCYDITSRNEKKITVSGKNSAGLSPPSTMVISRYLGNGINVSRVYGSKGGFDFFWKKSPFSTCGYVVEWFPSNSKTNCDVKWEKIPGCVEDTCEKWNRSGDFEAGVRYVFSVYACTKDAPVLLQRNEGYAVEQRPAGTVQNLRGKQIARNLQLSWDEVPLAQQQGFILGYKVEVIHSASITNTTVTKEHKVNLTLGSGSYTFKVFAFTSGGEGDAASFTMDIENDLDQMIAATVIWCTAATLVFVIIAALCYRKRKWLKKRLYPDVPEPKLTGTWTTKSIYSTRGTGGFLKCELQEVYGSEHYPTSENLQDIDLHGCQATLLSSNSNTNTSPVCDPHHIPLNTSAKLFENPSYNLAVAEPISIPERSGLLEMQDCYLPVQEAQNINGDCFHPACDFLQPVKYILEESYLPPPNHNKALKESRVYRSQY</sequence>
<evidence type="ECO:0000256" key="10">
    <source>
        <dbReference type="SAM" id="Phobius"/>
    </source>
</evidence>
<evidence type="ECO:0000256" key="6">
    <source>
        <dbReference type="ARBA" id="ARBA00022989"/>
    </source>
</evidence>
<comment type="caution">
    <text evidence="13">The sequence shown here is derived from an EMBL/GenBank/DDBJ whole genome shotgun (WGS) entry which is preliminary data.</text>
</comment>
<evidence type="ECO:0000256" key="1">
    <source>
        <dbReference type="ARBA" id="ARBA00004479"/>
    </source>
</evidence>
<dbReference type="OrthoDB" id="6382334at2759"/>
<dbReference type="STRING" id="623744.A0A553R6T5"/>
<evidence type="ECO:0000256" key="4">
    <source>
        <dbReference type="ARBA" id="ARBA00022729"/>
    </source>
</evidence>
<dbReference type="PANTHER" id="PTHR48423:SF1">
    <property type="entry name" value="INTERLEUKIN-27 RECEPTOR SUBUNIT ALPHA"/>
    <property type="match status" value="1"/>
</dbReference>
<feature type="transmembrane region" description="Helical" evidence="10">
    <location>
        <begin position="681"/>
        <end position="704"/>
    </location>
</feature>
<dbReference type="PANTHER" id="PTHR48423">
    <property type="entry name" value="INTERLEUKIN-27 RECEPTOR SUBUNIT ALPHA"/>
    <property type="match status" value="1"/>
</dbReference>
<reference evidence="13 14" key="1">
    <citation type="journal article" date="2019" name="Sci. Data">
        <title>Hybrid genome assembly and annotation of Danionella translucida.</title>
        <authorList>
            <person name="Kadobianskyi M."/>
            <person name="Schulze L."/>
            <person name="Schuelke M."/>
            <person name="Judkewitz B."/>
        </authorList>
    </citation>
    <scope>NUCLEOTIDE SEQUENCE [LARGE SCALE GENOMIC DNA]</scope>
    <source>
        <strain evidence="13 14">Bolton</strain>
    </source>
</reference>
<dbReference type="InterPro" id="IPR040817">
    <property type="entry name" value="LIFR_D2"/>
</dbReference>
<dbReference type="InterPro" id="IPR048497">
    <property type="entry name" value="LIF-R-like_Ig-like"/>
</dbReference>
<dbReference type="InterPro" id="IPR052672">
    <property type="entry name" value="Type1_Cytokine_Rcpt_Type2"/>
</dbReference>
<feature type="chain" id="PRO_5021920174" description="Fibronectin type-III domain-containing protein" evidence="11">
    <location>
        <begin position="19"/>
        <end position="880"/>
    </location>
</feature>
<dbReference type="AlphaFoldDB" id="A0A553R6T5"/>
<evidence type="ECO:0000256" key="2">
    <source>
        <dbReference type="ARBA" id="ARBA00008921"/>
    </source>
</evidence>
<dbReference type="Pfam" id="PF17971">
    <property type="entry name" value="LIFR_D2"/>
    <property type="match status" value="1"/>
</dbReference>
<keyword evidence="9" id="KW-0325">Glycoprotein</keyword>
<evidence type="ECO:0000256" key="8">
    <source>
        <dbReference type="ARBA" id="ARBA00023170"/>
    </source>
</evidence>
<dbReference type="InterPro" id="IPR036116">
    <property type="entry name" value="FN3_sf"/>
</dbReference>
<comment type="subcellular location">
    <subcellularLocation>
        <location evidence="1">Membrane</location>
        <topology evidence="1">Single-pass type I membrane protein</topology>
    </subcellularLocation>
</comment>
<dbReference type="CDD" id="cd00063">
    <property type="entry name" value="FN3"/>
    <property type="match status" value="2"/>
</dbReference>
<name>A0A553R6T5_9TELE</name>
<dbReference type="EMBL" id="SRMA01025203">
    <property type="protein sequence ID" value="TRY97898.1"/>
    <property type="molecule type" value="Genomic_DNA"/>
</dbReference>
<evidence type="ECO:0000256" key="11">
    <source>
        <dbReference type="SAM" id="SignalP"/>
    </source>
</evidence>
<dbReference type="Gene3D" id="2.60.40.10">
    <property type="entry name" value="Immunoglobulins"/>
    <property type="match status" value="7"/>
</dbReference>
<keyword evidence="8" id="KW-0675">Receptor</keyword>